<evidence type="ECO:0000256" key="2">
    <source>
        <dbReference type="SAM" id="MobiDB-lite"/>
    </source>
</evidence>
<dbReference type="InterPro" id="IPR023170">
    <property type="entry name" value="HhH_base_excis_C"/>
</dbReference>
<accession>A0AAV7HDE9</accession>
<dbReference type="GO" id="GO:0008270">
    <property type="term" value="F:zinc ion binding"/>
    <property type="evidence" value="ECO:0007669"/>
    <property type="project" value="UniProtKB-KW"/>
</dbReference>
<comment type="caution">
    <text evidence="4">The sequence shown here is derived from an EMBL/GenBank/DDBJ whole genome shotgun (WGS) entry which is preliminary data.</text>
</comment>
<dbReference type="InterPro" id="IPR003265">
    <property type="entry name" value="HhH-GPD_domain"/>
</dbReference>
<evidence type="ECO:0000259" key="3">
    <source>
        <dbReference type="PROSITE" id="PS50157"/>
    </source>
</evidence>
<dbReference type="InterPro" id="IPR011257">
    <property type="entry name" value="DNA_glycosylase"/>
</dbReference>
<dbReference type="Gene3D" id="1.10.1670.10">
    <property type="entry name" value="Helix-hairpin-Helix base-excision DNA repair enzymes (C-terminal)"/>
    <property type="match status" value="1"/>
</dbReference>
<dbReference type="Gene3D" id="1.10.340.30">
    <property type="entry name" value="Hypothetical protein, domain 2"/>
    <property type="match status" value="1"/>
</dbReference>
<proteinExistence type="predicted"/>
<dbReference type="InterPro" id="IPR013087">
    <property type="entry name" value="Znf_C2H2_type"/>
</dbReference>
<dbReference type="AlphaFoldDB" id="A0AAV7HDE9"/>
<dbReference type="Proteomes" id="UP000775213">
    <property type="component" value="Unassembled WGS sequence"/>
</dbReference>
<keyword evidence="5" id="KW-1185">Reference proteome</keyword>
<dbReference type="SUPFAM" id="SSF48150">
    <property type="entry name" value="DNA-glycosylase"/>
    <property type="match status" value="1"/>
</dbReference>
<dbReference type="CDD" id="cd00056">
    <property type="entry name" value="ENDO3c"/>
    <property type="match status" value="1"/>
</dbReference>
<dbReference type="SUPFAM" id="SSF57667">
    <property type="entry name" value="beta-beta-alpha zinc fingers"/>
    <property type="match status" value="1"/>
</dbReference>
<dbReference type="EMBL" id="JAGFBR010000006">
    <property type="protein sequence ID" value="KAH0465593.1"/>
    <property type="molecule type" value="Genomic_DNA"/>
</dbReference>
<evidence type="ECO:0000313" key="4">
    <source>
        <dbReference type="EMBL" id="KAH0465593.1"/>
    </source>
</evidence>
<feature type="domain" description="C2H2-type" evidence="3">
    <location>
        <begin position="353"/>
        <end position="380"/>
    </location>
</feature>
<dbReference type="PROSITE" id="PS50157">
    <property type="entry name" value="ZINC_FINGER_C2H2_2"/>
    <property type="match status" value="1"/>
</dbReference>
<dbReference type="Pfam" id="PF00730">
    <property type="entry name" value="HhH-GPD"/>
    <property type="match status" value="1"/>
</dbReference>
<dbReference type="SMART" id="SM00478">
    <property type="entry name" value="ENDO3c"/>
    <property type="match status" value="1"/>
</dbReference>
<dbReference type="Gene3D" id="3.30.160.60">
    <property type="entry name" value="Classic Zinc Finger"/>
    <property type="match status" value="1"/>
</dbReference>
<keyword evidence="1" id="KW-0862">Zinc</keyword>
<dbReference type="PANTHER" id="PTHR47203:SF1">
    <property type="entry name" value="HYPOTHETICAL BASE EXCISION DNA REPAIR PROTEIN (EUROFUNG)"/>
    <property type="match status" value="1"/>
</dbReference>
<keyword evidence="1" id="KW-0479">Metal-binding</keyword>
<organism evidence="4 5">
    <name type="scientific">Dendrobium chrysotoxum</name>
    <name type="common">Orchid</name>
    <dbReference type="NCBI Taxonomy" id="161865"/>
    <lineage>
        <taxon>Eukaryota</taxon>
        <taxon>Viridiplantae</taxon>
        <taxon>Streptophyta</taxon>
        <taxon>Embryophyta</taxon>
        <taxon>Tracheophyta</taxon>
        <taxon>Spermatophyta</taxon>
        <taxon>Magnoliopsida</taxon>
        <taxon>Liliopsida</taxon>
        <taxon>Asparagales</taxon>
        <taxon>Orchidaceae</taxon>
        <taxon>Epidendroideae</taxon>
        <taxon>Malaxideae</taxon>
        <taxon>Dendrobiinae</taxon>
        <taxon>Dendrobium</taxon>
    </lineage>
</organism>
<keyword evidence="1" id="KW-0863">Zinc-finger</keyword>
<feature type="region of interest" description="Disordered" evidence="2">
    <location>
        <begin position="1"/>
        <end position="25"/>
    </location>
</feature>
<evidence type="ECO:0000313" key="5">
    <source>
        <dbReference type="Proteomes" id="UP000775213"/>
    </source>
</evidence>
<dbReference type="PROSITE" id="PS00028">
    <property type="entry name" value="ZINC_FINGER_C2H2_1"/>
    <property type="match status" value="1"/>
</dbReference>
<dbReference type="InterPro" id="IPR036236">
    <property type="entry name" value="Znf_C2H2_sf"/>
</dbReference>
<reference evidence="4 5" key="1">
    <citation type="journal article" date="2021" name="Hortic Res">
        <title>Chromosome-scale assembly of the Dendrobium chrysotoxum genome enhances the understanding of orchid evolution.</title>
        <authorList>
            <person name="Zhang Y."/>
            <person name="Zhang G.Q."/>
            <person name="Zhang D."/>
            <person name="Liu X.D."/>
            <person name="Xu X.Y."/>
            <person name="Sun W.H."/>
            <person name="Yu X."/>
            <person name="Zhu X."/>
            <person name="Wang Z.W."/>
            <person name="Zhao X."/>
            <person name="Zhong W.Y."/>
            <person name="Chen H."/>
            <person name="Yin W.L."/>
            <person name="Huang T."/>
            <person name="Niu S.C."/>
            <person name="Liu Z.J."/>
        </authorList>
    </citation>
    <scope>NUCLEOTIDE SEQUENCE [LARGE SCALE GENOMIC DNA]</scope>
    <source>
        <strain evidence="4">Lindl</strain>
    </source>
</reference>
<sequence length="503" mass="56590">MPRNHKPRRSLAAAMEPPEPYPDLPFPTAEQCRSVRDDLLAFQGFPKEFERYRRPATIAAKPPVSSDESVIDGLVSILLSQNTTEANSRRAFASLKSAFPTWEEVLNAETRSVEKAIRCGGLATTKAARIKNIMRGLMERRGEICLDYLRGLSVAEVKTELSQFKGIGPKTVACVLMFHLQQEDFPVDTHVFRITKSIGWVPMKADREKAYLHLNKRIPNDLKFDLNCLLVTHGKICHRCANKGVDQPTRASYTMLQKTGVLLFNEAQFLRIAQIFYDAILQMSSKLLDMEKDPSTTSAEANHSKDKGEDKRFRLFGFELEPDKQDFVDENHGKTCESQDRDRGRESGEERKFGCQFCLKEFPNSQALGGHQNAHKKERMKKRLELEARKASINCYLQPLIKTHGSDYNCVVPWFYEPSQSESNLFESEGNIKTGIFTQSKAAASSSQAQQSSCLFGMVQPNNYKVSWPVIMKPILGTRTNSKGLNLQLGLPNPSSPSSGSIV</sequence>
<dbReference type="GO" id="GO:0006284">
    <property type="term" value="P:base-excision repair"/>
    <property type="evidence" value="ECO:0007669"/>
    <property type="project" value="InterPro"/>
</dbReference>
<dbReference type="PANTHER" id="PTHR47203">
    <property type="match status" value="1"/>
</dbReference>
<evidence type="ECO:0000256" key="1">
    <source>
        <dbReference type="PROSITE-ProRule" id="PRU00042"/>
    </source>
</evidence>
<dbReference type="GO" id="GO:0016787">
    <property type="term" value="F:hydrolase activity"/>
    <property type="evidence" value="ECO:0007669"/>
    <property type="project" value="UniProtKB-ARBA"/>
</dbReference>
<name>A0AAV7HDE9_DENCH</name>
<protein>
    <recommendedName>
        <fullName evidence="3">C2H2-type domain-containing protein</fullName>
    </recommendedName>
</protein>
<feature type="region of interest" description="Disordered" evidence="2">
    <location>
        <begin position="329"/>
        <end position="348"/>
    </location>
</feature>
<gene>
    <name evidence="4" type="ORF">IEQ34_005696</name>
</gene>
<dbReference type="GO" id="GO:0140097">
    <property type="term" value="F:catalytic activity, acting on DNA"/>
    <property type="evidence" value="ECO:0007669"/>
    <property type="project" value="UniProtKB-ARBA"/>
</dbReference>